<feature type="region of interest" description="Disordered" evidence="1">
    <location>
        <begin position="459"/>
        <end position="482"/>
    </location>
</feature>
<feature type="compositionally biased region" description="Polar residues" evidence="1">
    <location>
        <begin position="470"/>
        <end position="482"/>
    </location>
</feature>
<organism evidence="2 3">
    <name type="scientific">Colletotrichum sidae</name>
    <dbReference type="NCBI Taxonomy" id="1347389"/>
    <lineage>
        <taxon>Eukaryota</taxon>
        <taxon>Fungi</taxon>
        <taxon>Dikarya</taxon>
        <taxon>Ascomycota</taxon>
        <taxon>Pezizomycotina</taxon>
        <taxon>Sordariomycetes</taxon>
        <taxon>Hypocreomycetidae</taxon>
        <taxon>Glomerellales</taxon>
        <taxon>Glomerellaceae</taxon>
        <taxon>Colletotrichum</taxon>
        <taxon>Colletotrichum orbiculare species complex</taxon>
    </lineage>
</organism>
<sequence>MSGNPDCLFSGPSWPTLSALESGKTVPDIISSYKSFDLRPLLDDQITASTPLLNDFYSSEAVEPEYPSREARRFSSRFFQPHPPAPFFADSRPFPPPPVQSGILPSPFFEQEPTNVPSLFYDSTPRTSSVETPPLVHPAIRAPVPESPPGPLTAPRSNHLRPESIVPPSFDDIGSNLFPNGPFDPHAFPVMSFTHDTSEDVEMEDATDVMEDVVPDVIPSPLPEPGPRLPSTLRGRKATSRAIPGRHRYRIEGSNGQVFTILSRKPRGWENMVCRFHAELHDGDSDNALLATAMGKHGIGQIRLEGAPESAGSSSDGGGAPKPKQNFGYRDTPWFRCFELQGPRGEVALTHRFEWRRTQGRETDLKHNCKKGFKLVWTTGPAWRGGNRQTRPLGVTSDGKEVVAVITAQKDCFRGLGRFSFDLIGTDLTDKLGQSWRTMAVMSGFLTLTVSRYRDRKGGAATNWPEDVRNSLQNSHGCRTPL</sequence>
<dbReference type="Proteomes" id="UP000295604">
    <property type="component" value="Unassembled WGS sequence"/>
</dbReference>
<gene>
    <name evidence="2" type="ORF">C8034_v007149</name>
</gene>
<protein>
    <submittedName>
        <fullName evidence="2">Uncharacterized protein</fullName>
    </submittedName>
</protein>
<dbReference type="EMBL" id="QAPF01000321">
    <property type="protein sequence ID" value="TEA11544.1"/>
    <property type="molecule type" value="Genomic_DNA"/>
</dbReference>
<reference evidence="2 3" key="1">
    <citation type="submission" date="2018-11" db="EMBL/GenBank/DDBJ databases">
        <title>Genome sequence and assembly of Colletotrichum sidae.</title>
        <authorList>
            <person name="Gan P."/>
            <person name="Shirasu K."/>
        </authorList>
    </citation>
    <scope>NUCLEOTIDE SEQUENCE [LARGE SCALE GENOMIC DNA]</scope>
    <source>
        <strain evidence="2 3">CBS 518.97</strain>
    </source>
</reference>
<evidence type="ECO:0000313" key="2">
    <source>
        <dbReference type="EMBL" id="TEA11544.1"/>
    </source>
</evidence>
<keyword evidence="3" id="KW-1185">Reference proteome</keyword>
<evidence type="ECO:0000256" key="1">
    <source>
        <dbReference type="SAM" id="MobiDB-lite"/>
    </source>
</evidence>
<dbReference type="AlphaFoldDB" id="A0A4R8T3S4"/>
<evidence type="ECO:0000313" key="3">
    <source>
        <dbReference type="Proteomes" id="UP000295604"/>
    </source>
</evidence>
<proteinExistence type="predicted"/>
<feature type="compositionally biased region" description="Pro residues" evidence="1">
    <location>
        <begin position="218"/>
        <end position="228"/>
    </location>
</feature>
<accession>A0A4R8T3S4</accession>
<feature type="region of interest" description="Disordered" evidence="1">
    <location>
        <begin position="217"/>
        <end position="241"/>
    </location>
</feature>
<comment type="caution">
    <text evidence="2">The sequence shown here is derived from an EMBL/GenBank/DDBJ whole genome shotgun (WGS) entry which is preliminary data.</text>
</comment>
<feature type="region of interest" description="Disordered" evidence="1">
    <location>
        <begin position="306"/>
        <end position="325"/>
    </location>
</feature>
<name>A0A4R8T3S4_9PEZI</name>